<name>A0ACB7Y833_9ERIC</name>
<organism evidence="1 2">
    <name type="scientific">Vaccinium darrowii</name>
    <dbReference type="NCBI Taxonomy" id="229202"/>
    <lineage>
        <taxon>Eukaryota</taxon>
        <taxon>Viridiplantae</taxon>
        <taxon>Streptophyta</taxon>
        <taxon>Embryophyta</taxon>
        <taxon>Tracheophyta</taxon>
        <taxon>Spermatophyta</taxon>
        <taxon>Magnoliopsida</taxon>
        <taxon>eudicotyledons</taxon>
        <taxon>Gunneridae</taxon>
        <taxon>Pentapetalae</taxon>
        <taxon>asterids</taxon>
        <taxon>Ericales</taxon>
        <taxon>Ericaceae</taxon>
        <taxon>Vaccinioideae</taxon>
        <taxon>Vaccinieae</taxon>
        <taxon>Vaccinium</taxon>
    </lineage>
</organism>
<keyword evidence="2" id="KW-1185">Reference proteome</keyword>
<comment type="caution">
    <text evidence="1">The sequence shown here is derived from an EMBL/GenBank/DDBJ whole genome shotgun (WGS) entry which is preliminary data.</text>
</comment>
<evidence type="ECO:0000313" key="2">
    <source>
        <dbReference type="Proteomes" id="UP000828048"/>
    </source>
</evidence>
<reference evidence="1 2" key="1">
    <citation type="journal article" date="2021" name="Hortic Res">
        <title>High-quality reference genome and annotation aids understanding of berry development for evergreen blueberry (Vaccinium darrowii).</title>
        <authorList>
            <person name="Yu J."/>
            <person name="Hulse-Kemp A.M."/>
            <person name="Babiker E."/>
            <person name="Staton M."/>
        </authorList>
    </citation>
    <scope>NUCLEOTIDE SEQUENCE [LARGE SCALE GENOMIC DNA]</scope>
    <source>
        <strain evidence="2">cv. NJ 8807/NJ 8810</strain>
        <tissue evidence="1">Young leaf</tissue>
    </source>
</reference>
<evidence type="ECO:0000313" key="1">
    <source>
        <dbReference type="EMBL" id="KAH7849203.1"/>
    </source>
</evidence>
<gene>
    <name evidence="1" type="ORF">Vadar_014487</name>
</gene>
<accession>A0ACB7Y833</accession>
<dbReference type="Proteomes" id="UP000828048">
    <property type="component" value="Chromosome 7"/>
</dbReference>
<protein>
    <submittedName>
        <fullName evidence="1">Uncharacterized protein</fullName>
    </submittedName>
</protein>
<sequence length="502" mass="54923">MNSYSGAAAFNRKNSGGRPTSISVSIPNKQFGCVDADCCDTQMLVQNYSNFKRSGSPARFMFYDNGSWAEFGADVVDSLRLGFEEGKAVVEVGFDGVIHLFDLYRMLQVDLERGNQRSIAWIDVQGKCFFPKTFVDGNGKFSSYAAKVDEIVNLGDGVADGNKKIVIEISVGENHNPNFDSDSSAKKRKKGNEVIELEGSCSNSSDRSHASKKSRMSNHDVESQSPWPKSKLLREGEKAYSIVKGLFLSGLGFVESDGPKITSIHQWMRSGPLDRARFEVFQKQLQITKVARGDANMTFAWYGTSAKGVASVLGHGFAVPSKVPGPESHGVGIYLSPIRSPHLSAMLSEVDDNGEKHIILCRVILGKCEKVEAGSRQMYPSGVDFDTGVDDLMNPKWYVVWSSNMNTHILPECVVSYRSSDFVPGQLGGPSFVESVPGSSNVLFAKLQSKIGTSLPSSRVKELGSLFSEYKDGKVPKHAFMKQLRSVVGDDMLASVIREVRG</sequence>
<proteinExistence type="predicted"/>
<dbReference type="EMBL" id="CM037157">
    <property type="protein sequence ID" value="KAH7849203.1"/>
    <property type="molecule type" value="Genomic_DNA"/>
</dbReference>